<comment type="caution">
    <text evidence="1">The sequence shown here is derived from an EMBL/GenBank/DDBJ whole genome shotgun (WGS) entry which is preliminary data.</text>
</comment>
<dbReference type="AlphaFoldDB" id="A0A2G3PQF6"/>
<gene>
    <name evidence="1" type="ORF">CSW57_01770</name>
</gene>
<evidence type="ECO:0000313" key="1">
    <source>
        <dbReference type="EMBL" id="PHV68025.1"/>
    </source>
</evidence>
<organism evidence="1 2">
    <name type="scientific">Williamsia marianensis</name>
    <dbReference type="NCBI Taxonomy" id="85044"/>
    <lineage>
        <taxon>Bacteria</taxon>
        <taxon>Bacillati</taxon>
        <taxon>Actinomycetota</taxon>
        <taxon>Actinomycetes</taxon>
        <taxon>Mycobacteriales</taxon>
        <taxon>Nocardiaceae</taxon>
        <taxon>Williamsia</taxon>
    </lineage>
</organism>
<dbReference type="EMBL" id="PEBD01000004">
    <property type="protein sequence ID" value="PHV68025.1"/>
    <property type="molecule type" value="Genomic_DNA"/>
</dbReference>
<evidence type="ECO:0008006" key="3">
    <source>
        <dbReference type="Google" id="ProtNLM"/>
    </source>
</evidence>
<name>A0A2G3PQF6_WILMA</name>
<dbReference type="Proteomes" id="UP000225108">
    <property type="component" value="Unassembled WGS sequence"/>
</dbReference>
<sequence>MFIMIEMPVPTDSTLSTVARALGVTGSVTYSARPLDFEIAAPGTGGLWRVHIVGANGSATSVVKALRHPSGWPMLAQLSDSDRAMFLATFPWSGEPEVLSELTAACPVGMRAVGLLESQWHGDQLRTMWMEDLGEASAPFTAEQIAGTARLLGELAGRRSLAGSAMSEAFEDGFALTMIARGRVMSGLLPLLSGPTGDAAGDLVTPELVSDLLRVGEHLEDVLGVVHALPQTPVHGDAAPENLRQDPRDPRTIVLIDTAQFPRHAVGYDLGQLLFGRGSPAIAMGEGFIADVVGQFVRGLADGGLPTAAADVWTGFVGSALIRNGFDVVTPGDDVPDRIATTRYLIDKAAELGLLPHRELTD</sequence>
<protein>
    <recommendedName>
        <fullName evidence="3">Aminoglycoside phosphotransferase domain-containing protein</fullName>
    </recommendedName>
</protein>
<dbReference type="InterPro" id="IPR011009">
    <property type="entry name" value="Kinase-like_dom_sf"/>
</dbReference>
<evidence type="ECO:0000313" key="2">
    <source>
        <dbReference type="Proteomes" id="UP000225108"/>
    </source>
</evidence>
<reference evidence="1 2" key="1">
    <citation type="submission" date="2017-10" db="EMBL/GenBank/DDBJ databases">
        <title>The draft genome sequence of Williamsia sp. BULT 1.1 isolated from the semi-arid grassland soils from South Africa.</title>
        <authorList>
            <person name="Kabwe M.H."/>
            <person name="Govender N."/>
            <person name="Mutseka Lunga P."/>
            <person name="Vikram S."/>
            <person name="Makhalanyane T.P."/>
        </authorList>
    </citation>
    <scope>NUCLEOTIDE SEQUENCE [LARGE SCALE GENOMIC DNA]</scope>
    <source>
        <strain evidence="1 2">BULT 1.1</strain>
    </source>
</reference>
<accession>A0A2G3PQF6</accession>
<dbReference type="SUPFAM" id="SSF56112">
    <property type="entry name" value="Protein kinase-like (PK-like)"/>
    <property type="match status" value="1"/>
</dbReference>
<proteinExistence type="predicted"/>